<name>A0A0G1XTF7_9BACT</name>
<dbReference type="PANTHER" id="PTHR34386">
    <property type="entry name" value="GLUTAREDOXIN"/>
    <property type="match status" value="1"/>
</dbReference>
<dbReference type="Gene3D" id="3.40.30.10">
    <property type="entry name" value="Glutaredoxin"/>
    <property type="match status" value="1"/>
</dbReference>
<evidence type="ECO:0000259" key="1">
    <source>
        <dbReference type="Pfam" id="PF00462"/>
    </source>
</evidence>
<accession>A0A0G1XTF7</accession>
<dbReference type="PANTHER" id="PTHR34386:SF1">
    <property type="entry name" value="GLUTAREDOXIN-LIKE PROTEIN NRDH"/>
    <property type="match status" value="1"/>
</dbReference>
<dbReference type="SUPFAM" id="SSF52833">
    <property type="entry name" value="Thioredoxin-like"/>
    <property type="match status" value="1"/>
</dbReference>
<dbReference type="NCBIfam" id="TIGR02196">
    <property type="entry name" value="GlrX_YruB"/>
    <property type="match status" value="1"/>
</dbReference>
<dbReference type="Pfam" id="PF00462">
    <property type="entry name" value="Glutaredoxin"/>
    <property type="match status" value="1"/>
</dbReference>
<protein>
    <submittedName>
        <fullName evidence="2">Glutaredoxin-like protein, YruB-family</fullName>
    </submittedName>
</protein>
<dbReference type="Proteomes" id="UP000034290">
    <property type="component" value="Unassembled WGS sequence"/>
</dbReference>
<dbReference type="InterPro" id="IPR051548">
    <property type="entry name" value="Grx-like_ET"/>
</dbReference>
<evidence type="ECO:0000313" key="2">
    <source>
        <dbReference type="EMBL" id="KKW34518.1"/>
    </source>
</evidence>
<dbReference type="GO" id="GO:0009055">
    <property type="term" value="F:electron transfer activity"/>
    <property type="evidence" value="ECO:0007669"/>
    <property type="project" value="TreeGrafter"/>
</dbReference>
<sequence>MHTVTIYSTPSCVYCKMAKEYFTEHQVAYTEKNVLIDLSAREEMVKKSGQLGVPVIDIDGQVIVGFDRPALEKLLAA</sequence>
<dbReference type="AlphaFoldDB" id="A0A0G1XTF7"/>
<dbReference type="GO" id="GO:0045454">
    <property type="term" value="P:cell redox homeostasis"/>
    <property type="evidence" value="ECO:0007669"/>
    <property type="project" value="TreeGrafter"/>
</dbReference>
<dbReference type="EMBL" id="LCRM01000072">
    <property type="protein sequence ID" value="KKW34518.1"/>
    <property type="molecule type" value="Genomic_DNA"/>
</dbReference>
<organism evidence="2 3">
    <name type="scientific">Candidatus Giovannonibacteria bacterium GW2011_GWA2_53_7</name>
    <dbReference type="NCBI Taxonomy" id="1618650"/>
    <lineage>
        <taxon>Bacteria</taxon>
        <taxon>Candidatus Giovannoniibacteriota</taxon>
    </lineage>
</organism>
<proteinExistence type="predicted"/>
<dbReference type="InterPro" id="IPR036249">
    <property type="entry name" value="Thioredoxin-like_sf"/>
</dbReference>
<comment type="caution">
    <text evidence="2">The sequence shown here is derived from an EMBL/GenBank/DDBJ whole genome shotgun (WGS) entry which is preliminary data.</text>
</comment>
<feature type="domain" description="Glutaredoxin" evidence="1">
    <location>
        <begin position="4"/>
        <end position="63"/>
    </location>
</feature>
<reference evidence="2 3" key="1">
    <citation type="journal article" date="2015" name="Nature">
        <title>rRNA introns, odd ribosomes, and small enigmatic genomes across a large radiation of phyla.</title>
        <authorList>
            <person name="Brown C.T."/>
            <person name="Hug L.A."/>
            <person name="Thomas B.C."/>
            <person name="Sharon I."/>
            <person name="Castelle C.J."/>
            <person name="Singh A."/>
            <person name="Wilkins M.J."/>
            <person name="Williams K.H."/>
            <person name="Banfield J.F."/>
        </authorList>
    </citation>
    <scope>NUCLEOTIDE SEQUENCE [LARGE SCALE GENOMIC DNA]</scope>
</reference>
<dbReference type="InterPro" id="IPR011911">
    <property type="entry name" value="GlrX_YruB"/>
</dbReference>
<evidence type="ECO:0000313" key="3">
    <source>
        <dbReference type="Proteomes" id="UP000034290"/>
    </source>
</evidence>
<dbReference type="InterPro" id="IPR002109">
    <property type="entry name" value="Glutaredoxin"/>
</dbReference>
<gene>
    <name evidence="2" type="ORF">UY81_C0072G0004</name>
</gene>
<dbReference type="PROSITE" id="PS51354">
    <property type="entry name" value="GLUTAREDOXIN_2"/>
    <property type="match status" value="1"/>
</dbReference>
<dbReference type="CDD" id="cd02976">
    <property type="entry name" value="NrdH"/>
    <property type="match status" value="1"/>
</dbReference>